<evidence type="ECO:0000313" key="2">
    <source>
        <dbReference type="Proteomes" id="UP000266178"/>
    </source>
</evidence>
<evidence type="ECO:0000313" key="1">
    <source>
        <dbReference type="EMBL" id="RIH93962.1"/>
    </source>
</evidence>
<gene>
    <name evidence="1" type="ORF">Mgrana_00048</name>
</gene>
<name>A0A399FFC4_9DEIN</name>
<dbReference type="EMBL" id="QWLB01000001">
    <property type="protein sequence ID" value="RIH93962.1"/>
    <property type="molecule type" value="Genomic_DNA"/>
</dbReference>
<accession>A0A399FFC4</accession>
<proteinExistence type="predicted"/>
<dbReference type="Proteomes" id="UP000266178">
    <property type="component" value="Unassembled WGS sequence"/>
</dbReference>
<keyword evidence="2" id="KW-1185">Reference proteome</keyword>
<dbReference type="AlphaFoldDB" id="A0A399FFC4"/>
<dbReference type="OrthoDB" id="31902at2"/>
<reference evidence="1 2" key="1">
    <citation type="submission" date="2018-08" db="EMBL/GenBank/DDBJ databases">
        <title>Meiothermus granaticius genome AF-68 sequencing project.</title>
        <authorList>
            <person name="Da Costa M.S."/>
            <person name="Albuquerque L."/>
            <person name="Raposo P."/>
            <person name="Froufe H.J.C."/>
            <person name="Barroso C.S."/>
            <person name="Egas C."/>
        </authorList>
    </citation>
    <scope>NUCLEOTIDE SEQUENCE [LARGE SCALE GENOMIC DNA]</scope>
    <source>
        <strain evidence="1 2">AF-68</strain>
    </source>
</reference>
<organism evidence="1 2">
    <name type="scientific">Meiothermus granaticius NBRC 107808</name>
    <dbReference type="NCBI Taxonomy" id="1227551"/>
    <lineage>
        <taxon>Bacteria</taxon>
        <taxon>Thermotogati</taxon>
        <taxon>Deinococcota</taxon>
        <taxon>Deinococci</taxon>
        <taxon>Thermales</taxon>
        <taxon>Thermaceae</taxon>
        <taxon>Meiothermus</taxon>
    </lineage>
</organism>
<comment type="caution">
    <text evidence="1">The sequence shown here is derived from an EMBL/GenBank/DDBJ whole genome shotgun (WGS) entry which is preliminary data.</text>
</comment>
<protein>
    <submittedName>
        <fullName evidence="1">Uncharacterized protein</fullName>
    </submittedName>
</protein>
<dbReference type="RefSeq" id="WP_119355592.1">
    <property type="nucleotide sequence ID" value="NZ_BJXM01000015.1"/>
</dbReference>
<sequence length="192" mass="20791">MITSLEHAPAAGEVGQLQRLKVAGIPVVETTVLMGLEVEFYQLGNLAEQLRRTFAGVFGARLDEEKLEAASAQAERLLRESYLLPERSEEVKAALPGGSLLVRYAGEAPFSLEPGPQEALWALKRLWASRWQVDAVLERAPELAPPEVPSLIQAVQGSLELDPILSQQASQVLGAAVRIWSSSGRAVWVAVS</sequence>